<gene>
    <name evidence="1" type="ORF">DPMN_116551</name>
</gene>
<organism evidence="1 2">
    <name type="scientific">Dreissena polymorpha</name>
    <name type="common">Zebra mussel</name>
    <name type="synonym">Mytilus polymorpha</name>
    <dbReference type="NCBI Taxonomy" id="45954"/>
    <lineage>
        <taxon>Eukaryota</taxon>
        <taxon>Metazoa</taxon>
        <taxon>Spiralia</taxon>
        <taxon>Lophotrochozoa</taxon>
        <taxon>Mollusca</taxon>
        <taxon>Bivalvia</taxon>
        <taxon>Autobranchia</taxon>
        <taxon>Heteroconchia</taxon>
        <taxon>Euheterodonta</taxon>
        <taxon>Imparidentia</taxon>
        <taxon>Neoheterodontei</taxon>
        <taxon>Myida</taxon>
        <taxon>Dreissenoidea</taxon>
        <taxon>Dreissenidae</taxon>
        <taxon>Dreissena</taxon>
    </lineage>
</organism>
<comment type="caution">
    <text evidence="1">The sequence shown here is derived from an EMBL/GenBank/DDBJ whole genome shotgun (WGS) entry which is preliminary data.</text>
</comment>
<name>A0A9D4QTN0_DREPO</name>
<evidence type="ECO:0000313" key="1">
    <source>
        <dbReference type="EMBL" id="KAH3843044.1"/>
    </source>
</evidence>
<reference evidence="1" key="1">
    <citation type="journal article" date="2019" name="bioRxiv">
        <title>The Genome of the Zebra Mussel, Dreissena polymorpha: A Resource for Invasive Species Research.</title>
        <authorList>
            <person name="McCartney M.A."/>
            <person name="Auch B."/>
            <person name="Kono T."/>
            <person name="Mallez S."/>
            <person name="Zhang Y."/>
            <person name="Obille A."/>
            <person name="Becker A."/>
            <person name="Abrahante J.E."/>
            <person name="Garbe J."/>
            <person name="Badalamenti J.P."/>
            <person name="Herman A."/>
            <person name="Mangelson H."/>
            <person name="Liachko I."/>
            <person name="Sullivan S."/>
            <person name="Sone E.D."/>
            <person name="Koren S."/>
            <person name="Silverstein K.A.T."/>
            <person name="Beckman K.B."/>
            <person name="Gohl D.M."/>
        </authorList>
    </citation>
    <scope>NUCLEOTIDE SEQUENCE</scope>
    <source>
        <strain evidence="1">Duluth1</strain>
        <tissue evidence="1">Whole animal</tissue>
    </source>
</reference>
<dbReference type="Proteomes" id="UP000828390">
    <property type="component" value="Unassembled WGS sequence"/>
</dbReference>
<reference evidence="1" key="2">
    <citation type="submission" date="2020-11" db="EMBL/GenBank/DDBJ databases">
        <authorList>
            <person name="McCartney M.A."/>
            <person name="Auch B."/>
            <person name="Kono T."/>
            <person name="Mallez S."/>
            <person name="Becker A."/>
            <person name="Gohl D.M."/>
            <person name="Silverstein K.A.T."/>
            <person name="Koren S."/>
            <person name="Bechman K.B."/>
            <person name="Herman A."/>
            <person name="Abrahante J.E."/>
            <person name="Garbe J."/>
        </authorList>
    </citation>
    <scope>NUCLEOTIDE SEQUENCE</scope>
    <source>
        <strain evidence="1">Duluth1</strain>
        <tissue evidence="1">Whole animal</tissue>
    </source>
</reference>
<proteinExistence type="predicted"/>
<dbReference type="EMBL" id="JAIWYP010000004">
    <property type="protein sequence ID" value="KAH3843044.1"/>
    <property type="molecule type" value="Genomic_DNA"/>
</dbReference>
<accession>A0A9D4QTN0</accession>
<dbReference type="PANTHER" id="PTHR47018:SF4">
    <property type="match status" value="1"/>
</dbReference>
<evidence type="ECO:0000313" key="2">
    <source>
        <dbReference type="Proteomes" id="UP000828390"/>
    </source>
</evidence>
<sequence>MDDKENTRTPFKTKSTTENFDWKSWCFICGEKCSRHRDNTSRGFSRSWSLVETSISSDSNSIYRKVLNIATAINDVAIIDRLASVPNGDLVAIEARYHRKKGCLTKYYQCNTYAFTGLTPNKATTKNQTISYTIIAAKVKNEFEHSIVVDKKVFFFPTLKKRFVEIAESEGCSNDANSYKSSDLKMLLEKVWPEVSFIHQHGKPDLVCSSSLTINDAVRKSKELEQVIQDDNDCSYDELPESEDDTDETVVHKAMGILRRRIIENNPKLHDFFYAPEEMKLSNQKQFVEPLYKTVCWLYDKKCYKEASEMTNTRCLAVACDLTTLVTSNPSPKHLGLGIHLYNEFGSRHLIEDMYSLGYSISYPDLRLFLTSAAQQNIASHKVTDSGGIVPDNILPRDQGGNLVVAVADNWDLMSEQLMVKARLMR</sequence>
<keyword evidence="2" id="KW-1185">Reference proteome</keyword>
<dbReference type="PANTHER" id="PTHR47018">
    <property type="entry name" value="CXC DOMAIN-CONTAINING PROTEIN-RELATED"/>
    <property type="match status" value="1"/>
</dbReference>
<dbReference type="AlphaFoldDB" id="A0A9D4QTN0"/>
<protein>
    <submittedName>
        <fullName evidence="1">Uncharacterized protein</fullName>
    </submittedName>
</protein>